<dbReference type="EMBL" id="LZDN01000012">
    <property type="protein sequence ID" value="OBX50842.1"/>
    <property type="molecule type" value="Genomic_DNA"/>
</dbReference>
<dbReference type="PIRSF" id="PIRSF001365">
    <property type="entry name" value="DHDPS"/>
    <property type="match status" value="1"/>
</dbReference>
<comment type="subcellular location">
    <subcellularLocation>
        <location evidence="12">Cytoplasm</location>
    </subcellularLocation>
</comment>
<name>A0A1B8PJW7_MORNO</name>
<comment type="function">
    <text evidence="1 12">Catalyzes the condensation of (S)-aspartate-beta-semialdehyde [(S)-ASA] and pyruvate to 4-hydroxy-tetrahydrodipicolinate (HTPA).</text>
</comment>
<dbReference type="InterPro" id="IPR013785">
    <property type="entry name" value="Aldolase_TIM"/>
</dbReference>
<comment type="subunit">
    <text evidence="12">Homotetramer; dimer of dimers.</text>
</comment>
<comment type="catalytic activity">
    <reaction evidence="11 12">
        <text>L-aspartate 4-semialdehyde + pyruvate = (2S,4S)-4-hydroxy-2,3,4,5-tetrahydrodipicolinate + H2O + H(+)</text>
        <dbReference type="Rhea" id="RHEA:34171"/>
        <dbReference type="ChEBI" id="CHEBI:15361"/>
        <dbReference type="ChEBI" id="CHEBI:15377"/>
        <dbReference type="ChEBI" id="CHEBI:15378"/>
        <dbReference type="ChEBI" id="CHEBI:67139"/>
        <dbReference type="ChEBI" id="CHEBI:537519"/>
        <dbReference type="EC" id="4.3.3.7"/>
    </reaction>
</comment>
<feature type="site" description="L-lysine inhibitor binding" evidence="16">
    <location>
        <position position="89"/>
    </location>
</feature>
<comment type="similarity">
    <text evidence="3 12 13">Belongs to the DapA family.</text>
</comment>
<dbReference type="GO" id="GO:0009089">
    <property type="term" value="P:lysine biosynthetic process via diaminopimelate"/>
    <property type="evidence" value="ECO:0007669"/>
    <property type="project" value="UniProtKB-UniRule"/>
</dbReference>
<dbReference type="PROSITE" id="PS00665">
    <property type="entry name" value="DHDPS_1"/>
    <property type="match status" value="1"/>
</dbReference>
<protein>
    <recommendedName>
        <fullName evidence="4 12">4-hydroxy-tetrahydrodipicolinate synthase</fullName>
        <shortName evidence="12">HTPA synthase</shortName>
        <ecNumber evidence="4 12">4.3.3.7</ecNumber>
    </recommendedName>
</protein>
<dbReference type="Proteomes" id="UP000092671">
    <property type="component" value="Unassembled WGS sequence"/>
</dbReference>
<dbReference type="GO" id="GO:0008840">
    <property type="term" value="F:4-hydroxy-tetrahydrodipicolinate synthase activity"/>
    <property type="evidence" value="ECO:0007669"/>
    <property type="project" value="UniProtKB-UniRule"/>
</dbReference>
<keyword evidence="8 12" id="KW-0457">Lysine biosynthesis</keyword>
<dbReference type="PANTHER" id="PTHR12128">
    <property type="entry name" value="DIHYDRODIPICOLINATE SYNTHASE"/>
    <property type="match status" value="1"/>
</dbReference>
<evidence type="ECO:0000256" key="9">
    <source>
        <dbReference type="ARBA" id="ARBA00023239"/>
    </source>
</evidence>
<dbReference type="CDD" id="cd00950">
    <property type="entry name" value="DHDPS"/>
    <property type="match status" value="1"/>
</dbReference>
<dbReference type="AlphaFoldDB" id="A0A1B8PJW7"/>
<evidence type="ECO:0000256" key="4">
    <source>
        <dbReference type="ARBA" id="ARBA00012086"/>
    </source>
</evidence>
<feature type="site" description="L-lysine inhibitor binding" evidence="16">
    <location>
        <position position="93"/>
    </location>
</feature>
<comment type="caution">
    <text evidence="17">The sequence shown here is derived from an EMBL/GenBank/DDBJ whole genome shotgun (WGS) entry which is preliminary data.</text>
</comment>
<dbReference type="HAMAP" id="MF_00418">
    <property type="entry name" value="DapA"/>
    <property type="match status" value="1"/>
</dbReference>
<feature type="site" description="L-lysine inhibitor binding; via carbonyl oxygen" evidence="16">
    <location>
        <position position="58"/>
    </location>
</feature>
<evidence type="ECO:0000313" key="17">
    <source>
        <dbReference type="EMBL" id="OBX50842.1"/>
    </source>
</evidence>
<evidence type="ECO:0000256" key="2">
    <source>
        <dbReference type="ARBA" id="ARBA00005120"/>
    </source>
</evidence>
<dbReference type="PANTHER" id="PTHR12128:SF66">
    <property type="entry name" value="4-HYDROXY-2-OXOGLUTARATE ALDOLASE, MITOCHONDRIAL"/>
    <property type="match status" value="1"/>
</dbReference>
<keyword evidence="9 12" id="KW-0456">Lyase</keyword>
<dbReference type="InterPro" id="IPR020624">
    <property type="entry name" value="Schiff_base-form_aldolases_CS"/>
</dbReference>
<evidence type="ECO:0000256" key="5">
    <source>
        <dbReference type="ARBA" id="ARBA00022490"/>
    </source>
</evidence>
<evidence type="ECO:0000256" key="8">
    <source>
        <dbReference type="ARBA" id="ARBA00023154"/>
    </source>
</evidence>
<feature type="site" description="Part of a proton relay during catalysis" evidence="12 16">
    <location>
        <position position="116"/>
    </location>
</feature>
<evidence type="ECO:0000256" key="6">
    <source>
        <dbReference type="ARBA" id="ARBA00022605"/>
    </source>
</evidence>
<dbReference type="InterPro" id="IPR020625">
    <property type="entry name" value="Schiff_base-form_aldolases_AS"/>
</dbReference>
<proteinExistence type="inferred from homology"/>
<feature type="binding site" evidence="12 15">
    <location>
        <position position="54"/>
    </location>
    <ligand>
        <name>pyruvate</name>
        <dbReference type="ChEBI" id="CHEBI:15361"/>
    </ligand>
</feature>
<keyword evidence="7 12" id="KW-0220">Diaminopimelate biosynthesis</keyword>
<evidence type="ECO:0000256" key="12">
    <source>
        <dbReference type="HAMAP-Rule" id="MF_00418"/>
    </source>
</evidence>
<dbReference type="SUPFAM" id="SSF51569">
    <property type="entry name" value="Aldolase"/>
    <property type="match status" value="1"/>
</dbReference>
<dbReference type="GO" id="GO:0005829">
    <property type="term" value="C:cytosol"/>
    <property type="evidence" value="ECO:0007669"/>
    <property type="project" value="TreeGrafter"/>
</dbReference>
<dbReference type="InterPro" id="IPR005263">
    <property type="entry name" value="DapA"/>
</dbReference>
<dbReference type="GO" id="GO:0019877">
    <property type="term" value="P:diaminopimelate biosynthetic process"/>
    <property type="evidence" value="ECO:0007669"/>
    <property type="project" value="UniProtKB-UniRule"/>
</dbReference>
<dbReference type="OrthoDB" id="9782828at2"/>
<evidence type="ECO:0000256" key="14">
    <source>
        <dbReference type="PIRSR" id="PIRSR001365-1"/>
    </source>
</evidence>
<dbReference type="PROSITE" id="PS00666">
    <property type="entry name" value="DHDPS_2"/>
    <property type="match status" value="1"/>
</dbReference>
<accession>A0A1B8PJW7</accession>
<keyword evidence="10 12" id="KW-0704">Schiff base</keyword>
<organism evidence="17 18">
    <name type="scientific">Moraxella nonliquefaciens</name>
    <dbReference type="NCBI Taxonomy" id="478"/>
    <lineage>
        <taxon>Bacteria</taxon>
        <taxon>Pseudomonadati</taxon>
        <taxon>Pseudomonadota</taxon>
        <taxon>Gammaproteobacteria</taxon>
        <taxon>Moraxellales</taxon>
        <taxon>Moraxellaceae</taxon>
        <taxon>Moraxella</taxon>
    </lineage>
</organism>
<comment type="caution">
    <text evidence="12">Was originally thought to be a dihydrodipicolinate synthase (DHDPS), catalyzing the condensation of (S)-aspartate-beta-semialdehyde [(S)-ASA] and pyruvate to dihydrodipicolinate (DHDP). However, it was shown in E.coli that the product of the enzymatic reaction is not dihydrodipicolinate but in fact (4S)-4-hydroxy-2,3,4,5-tetrahydro-(2S)-dipicolinic acid (HTPA), and that the consecutive dehydration reaction leading to DHDP is not spontaneous but catalyzed by DapB.</text>
</comment>
<comment type="pathway">
    <text evidence="2 12">Amino-acid biosynthesis; L-lysine biosynthesis via DAP pathway; (S)-tetrahydrodipicolinate from L-aspartate: step 3/4.</text>
</comment>
<dbReference type="SMART" id="SM01130">
    <property type="entry name" value="DHDPS"/>
    <property type="match status" value="1"/>
</dbReference>
<evidence type="ECO:0000313" key="18">
    <source>
        <dbReference type="Proteomes" id="UP000092671"/>
    </source>
</evidence>
<feature type="active site" description="Schiff-base intermediate with substrate" evidence="12 14">
    <location>
        <position position="170"/>
    </location>
</feature>
<dbReference type="RefSeq" id="WP_066884725.1">
    <property type="nucleotide sequence ID" value="NZ_LZDM01000002.1"/>
</dbReference>
<sequence>MATYDEIKAKLQGSMTALVTPMTADGAVDYDALARLIEWQIECGTHALVAVGTTGESATLSMSEHGDVIEFFVKRVARRVPVIAGTGANNTTEAIELTAHAKAVGADFALLVVPYYNKPTQEGMYQHYKTIALAVDMPQILYNVPGRTVVDMAEDTVARLADIPNIVAIKDATGDLVRGKALIERVGERLVVLSGDDPTALELMKFGAKGNISVTSNVAPKQMSKIFSLALEGRFDEAAAINKDIHHLHKELFCESSPQPAKYALHKMGLIDIGIRLPLVWLSSNGQCIIDGALQKANLISSSIK</sequence>
<feature type="binding site" evidence="12 15">
    <location>
        <position position="212"/>
    </location>
    <ligand>
        <name>pyruvate</name>
        <dbReference type="ChEBI" id="CHEBI:15361"/>
    </ligand>
</feature>
<evidence type="ECO:0000256" key="3">
    <source>
        <dbReference type="ARBA" id="ARBA00007592"/>
    </source>
</evidence>
<evidence type="ECO:0000256" key="16">
    <source>
        <dbReference type="PIRSR" id="PIRSR001365-3"/>
    </source>
</evidence>
<evidence type="ECO:0000256" key="10">
    <source>
        <dbReference type="ARBA" id="ARBA00023270"/>
    </source>
</evidence>
<feature type="active site" description="Proton donor/acceptor" evidence="12 14">
    <location>
        <position position="142"/>
    </location>
</feature>
<keyword evidence="5 12" id="KW-0963">Cytoplasm</keyword>
<evidence type="ECO:0000256" key="11">
    <source>
        <dbReference type="ARBA" id="ARBA00047836"/>
    </source>
</evidence>
<feature type="site" description="L-lysine inhibitor binding" evidence="16">
    <location>
        <position position="115"/>
    </location>
</feature>
<dbReference type="InterPro" id="IPR002220">
    <property type="entry name" value="DapA-like"/>
</dbReference>
<dbReference type="UniPathway" id="UPA00034">
    <property type="reaction ID" value="UER00017"/>
</dbReference>
<evidence type="ECO:0000256" key="1">
    <source>
        <dbReference type="ARBA" id="ARBA00003294"/>
    </source>
</evidence>
<evidence type="ECO:0000256" key="13">
    <source>
        <dbReference type="PIRNR" id="PIRNR001365"/>
    </source>
</evidence>
<evidence type="ECO:0000256" key="7">
    <source>
        <dbReference type="ARBA" id="ARBA00022915"/>
    </source>
</evidence>
<feature type="site" description="Part of a proton relay during catalysis" evidence="12 16">
    <location>
        <position position="53"/>
    </location>
</feature>
<dbReference type="NCBIfam" id="TIGR00674">
    <property type="entry name" value="dapA"/>
    <property type="match status" value="1"/>
</dbReference>
<dbReference type="Gene3D" id="3.20.20.70">
    <property type="entry name" value="Aldolase class I"/>
    <property type="match status" value="1"/>
</dbReference>
<dbReference type="EC" id="4.3.3.7" evidence="4 12"/>
<reference evidence="17 18" key="1">
    <citation type="submission" date="2016-06" db="EMBL/GenBank/DDBJ databases">
        <title>Draft genome of Moraxella nonliquefaciens CCUG 60284.</title>
        <authorList>
            <person name="Salva-Serra F."/>
            <person name="Engstrom-Jakobsson H."/>
            <person name="Thorell K."/>
            <person name="Gonzales-Siles L."/>
            <person name="Karlsson R."/>
            <person name="Boulund F."/>
            <person name="Engstrand L."/>
            <person name="Kristiansson E."/>
            <person name="Moore E."/>
        </authorList>
    </citation>
    <scope>NUCLEOTIDE SEQUENCE [LARGE SCALE GENOMIC DNA]</scope>
    <source>
        <strain evidence="17 18">CCUG 60284</strain>
    </source>
</reference>
<dbReference type="Pfam" id="PF00701">
    <property type="entry name" value="DHDPS"/>
    <property type="match status" value="1"/>
</dbReference>
<keyword evidence="6 12" id="KW-0028">Amino-acid biosynthesis</keyword>
<gene>
    <name evidence="12" type="primary">dapA</name>
    <name evidence="17" type="ORF">A9Z60_02825</name>
</gene>
<dbReference type="PRINTS" id="PR00146">
    <property type="entry name" value="DHPICSNTHASE"/>
</dbReference>
<evidence type="ECO:0000256" key="15">
    <source>
        <dbReference type="PIRSR" id="PIRSR001365-2"/>
    </source>
</evidence>